<evidence type="ECO:0000313" key="1">
    <source>
        <dbReference type="EMBL" id="QHV99235.1"/>
    </source>
</evidence>
<dbReference type="KEGG" id="senf:GJR95_31350"/>
<keyword evidence="2" id="KW-1185">Reference proteome</keyword>
<dbReference type="Proteomes" id="UP000464577">
    <property type="component" value="Chromosome"/>
</dbReference>
<organism evidence="1 2">
    <name type="scientific">Spirosoma endbachense</name>
    <dbReference type="NCBI Taxonomy" id="2666025"/>
    <lineage>
        <taxon>Bacteria</taxon>
        <taxon>Pseudomonadati</taxon>
        <taxon>Bacteroidota</taxon>
        <taxon>Cytophagia</taxon>
        <taxon>Cytophagales</taxon>
        <taxon>Cytophagaceae</taxon>
        <taxon>Spirosoma</taxon>
    </lineage>
</organism>
<evidence type="ECO:0000313" key="2">
    <source>
        <dbReference type="Proteomes" id="UP000464577"/>
    </source>
</evidence>
<dbReference type="RefSeq" id="WP_162389638.1">
    <property type="nucleotide sequence ID" value="NZ_CP045997.1"/>
</dbReference>
<proteinExistence type="predicted"/>
<protein>
    <submittedName>
        <fullName evidence="1">Uncharacterized protein</fullName>
    </submittedName>
</protein>
<gene>
    <name evidence="1" type="ORF">GJR95_31350</name>
</gene>
<name>A0A6P1W2G0_9BACT</name>
<dbReference type="AlphaFoldDB" id="A0A6P1W2G0"/>
<sequence length="158" mass="17914">MTTTEIAKTAGQWKLDGFYNGGYTNYNWDSDHPSCPLSYVWLYNSLYPDGRHGSISIYNGNYGGCGSHSLYDLAAEAAYGGIGFESWPNFSGETIEFYSNYDSDPFTLNRNAYNYLTSQVQVSYTIGFSSDLQYMYWYEQGMNRFLIWKRATGGPAIP</sequence>
<dbReference type="EMBL" id="CP045997">
    <property type="protein sequence ID" value="QHV99235.1"/>
    <property type="molecule type" value="Genomic_DNA"/>
</dbReference>
<accession>A0A6P1W2G0</accession>
<reference evidence="1 2" key="1">
    <citation type="submission" date="2019-11" db="EMBL/GenBank/DDBJ databases">
        <title>Spirosoma endbachense sp. nov., isolated from a natural salt meadow.</title>
        <authorList>
            <person name="Rojas J."/>
            <person name="Ambika Manirajan B."/>
            <person name="Ratering S."/>
            <person name="Suarez C."/>
            <person name="Geissler-Plaum R."/>
            <person name="Schnell S."/>
        </authorList>
    </citation>
    <scope>NUCLEOTIDE SEQUENCE [LARGE SCALE GENOMIC DNA]</scope>
    <source>
        <strain evidence="1 2">I-24</strain>
    </source>
</reference>